<reference evidence="1 2" key="1">
    <citation type="submission" date="2023-08" db="EMBL/GenBank/DDBJ databases">
        <authorList>
            <person name="Palmer J.M."/>
        </authorList>
    </citation>
    <scope>NUCLEOTIDE SEQUENCE [LARGE SCALE GENOMIC DNA]</scope>
    <source>
        <strain evidence="1 2">TWF481</strain>
    </source>
</reference>
<organism evidence="1 2">
    <name type="scientific">Arthrobotrys musiformis</name>
    <dbReference type="NCBI Taxonomy" id="47236"/>
    <lineage>
        <taxon>Eukaryota</taxon>
        <taxon>Fungi</taxon>
        <taxon>Dikarya</taxon>
        <taxon>Ascomycota</taxon>
        <taxon>Pezizomycotina</taxon>
        <taxon>Orbiliomycetes</taxon>
        <taxon>Orbiliales</taxon>
        <taxon>Orbiliaceae</taxon>
        <taxon>Arthrobotrys</taxon>
    </lineage>
</organism>
<dbReference type="EMBL" id="JAVHJL010000003">
    <property type="protein sequence ID" value="KAK6507980.1"/>
    <property type="molecule type" value="Genomic_DNA"/>
</dbReference>
<evidence type="ECO:0000313" key="2">
    <source>
        <dbReference type="Proteomes" id="UP001370758"/>
    </source>
</evidence>
<protein>
    <submittedName>
        <fullName evidence="1">Uncharacterized protein</fullName>
    </submittedName>
</protein>
<accession>A0AAV9WH41</accession>
<sequence>MAYLGDPRYRECRKRANPDECRCQFTRQPRWITINEHELEPIDDSRYSGPFTAHLATGSLFKFNVILQLPITLVDHAFYMNTLYNTRDIPWPSGVLLSFQPVYKGTHTVSCILPTDSAFPQHEIKDKTVRFPRVDPNSNPAELKCYGLASLMFVLYGTPLHVRCLLVSGLKALQTYRGMVPSPIVFDGRLFNGTQIPFVVKYDISKPKLCSDPQRYEFNLKPQLDNSNDEMTVCVACVPVLSRDAGLHGEIREVGSLLGISYGPDCRLNKSVLLDNRSIDGPVVKILQIGRILLSELRRFYECSGVIVGKVVFRSNLAHFPFLQSFVDQRTQRIQSGNPHPWNIYYDDIFHMFDNKIVGFAEVDYQDASQREQWMRLTGVLEEMCQDTNILRRFKHMEQLLHPFYNTTVVEAGSSWEEADAKRSYREFRKKEYLRGYCHRRRYEIIEAQVECSHCLPRGISIFGMCKCGLPLAGPGN</sequence>
<evidence type="ECO:0000313" key="1">
    <source>
        <dbReference type="EMBL" id="KAK6507980.1"/>
    </source>
</evidence>
<comment type="caution">
    <text evidence="1">The sequence shown here is derived from an EMBL/GenBank/DDBJ whole genome shotgun (WGS) entry which is preliminary data.</text>
</comment>
<keyword evidence="2" id="KW-1185">Reference proteome</keyword>
<dbReference type="AlphaFoldDB" id="A0AAV9WH41"/>
<proteinExistence type="predicted"/>
<name>A0AAV9WH41_9PEZI</name>
<dbReference type="Proteomes" id="UP001370758">
    <property type="component" value="Unassembled WGS sequence"/>
</dbReference>
<gene>
    <name evidence="1" type="ORF">TWF481_006400</name>
</gene>